<dbReference type="AlphaFoldDB" id="A0AA50DM31"/>
<evidence type="ECO:0000313" key="3">
    <source>
        <dbReference type="Proteomes" id="UP001228139"/>
    </source>
</evidence>
<dbReference type="Proteomes" id="UP001228139">
    <property type="component" value="Chromosome"/>
</dbReference>
<keyword evidence="3" id="KW-1185">Reference proteome</keyword>
<dbReference type="InterPro" id="IPR036291">
    <property type="entry name" value="NAD(P)-bd_dom_sf"/>
</dbReference>
<dbReference type="EMBL" id="CP132353">
    <property type="protein sequence ID" value="WLS78631.1"/>
    <property type="molecule type" value="Genomic_DNA"/>
</dbReference>
<dbReference type="PANTHER" id="PTHR48079:SF9">
    <property type="entry name" value="PUTATIVE-RELATED"/>
    <property type="match status" value="1"/>
</dbReference>
<dbReference type="InterPro" id="IPR001509">
    <property type="entry name" value="Epimerase_deHydtase"/>
</dbReference>
<organism evidence="2 3">
    <name type="scientific">Erwinia pyri</name>
    <dbReference type="NCBI Taxonomy" id="3062598"/>
    <lineage>
        <taxon>Bacteria</taxon>
        <taxon>Pseudomonadati</taxon>
        <taxon>Pseudomonadota</taxon>
        <taxon>Gammaproteobacteria</taxon>
        <taxon>Enterobacterales</taxon>
        <taxon>Erwiniaceae</taxon>
        <taxon>Erwinia</taxon>
    </lineage>
</organism>
<gene>
    <name evidence="2" type="ORF">Q3V30_19645</name>
</gene>
<reference evidence="2 3" key="1">
    <citation type="submission" date="2023-07" db="EMBL/GenBank/DDBJ databases">
        <title>Pathogenic bacteria of pear tree diseases.</title>
        <authorList>
            <person name="Zhang Z."/>
            <person name="He L."/>
            <person name="Huang R."/>
        </authorList>
    </citation>
    <scope>NUCLEOTIDE SEQUENCE [LARGE SCALE GENOMIC DNA]</scope>
    <source>
        <strain evidence="2 3">DE2</strain>
    </source>
</reference>
<dbReference type="GO" id="GO:0004029">
    <property type="term" value="F:aldehyde dehydrogenase (NAD+) activity"/>
    <property type="evidence" value="ECO:0007669"/>
    <property type="project" value="TreeGrafter"/>
</dbReference>
<dbReference type="GO" id="GO:0005737">
    <property type="term" value="C:cytoplasm"/>
    <property type="evidence" value="ECO:0007669"/>
    <property type="project" value="TreeGrafter"/>
</dbReference>
<dbReference type="PANTHER" id="PTHR48079">
    <property type="entry name" value="PROTEIN YEEZ"/>
    <property type="match status" value="1"/>
</dbReference>
<evidence type="ECO:0000259" key="1">
    <source>
        <dbReference type="Pfam" id="PF01370"/>
    </source>
</evidence>
<dbReference type="RefSeq" id="WP_306208688.1">
    <property type="nucleotide sequence ID" value="NZ_CP132353.1"/>
</dbReference>
<dbReference type="KEGG" id="epi:Q3V30_19645"/>
<protein>
    <submittedName>
        <fullName evidence="2">SDR family oxidoreductase</fullName>
    </submittedName>
</protein>
<name>A0AA50DM31_9GAMM</name>
<sequence length="298" mass="31952">MRIFLTGATGFIGTALVSQLIAAGYQVVGLTRSQQGADILKAAGAEAHFGDIEDVDSLRRGAMLSDGVIHTAFNHDFSTFITNCEKDRLAILAMGKALEGTQRPLIITSGVGMGSAGQSALADEDHFNPEHQNPRKASELAGVEVSDKGVNVSVIRLSQVHNPCKQGLITSLIEIARQKGISAYVDEGKNRWAAVHLGDVALLYILALEKNSPGSRYHAVAEEGISMRKIAETIGLILNVPVVPIASSDASAHFGWMSHFVVQEMSASSALTRERLAWKPVGPDLITDLEQMSVQERQ</sequence>
<proteinExistence type="predicted"/>
<dbReference type="CDD" id="cd05262">
    <property type="entry name" value="SDR_a7"/>
    <property type="match status" value="1"/>
</dbReference>
<feature type="domain" description="NAD-dependent epimerase/dehydratase" evidence="1">
    <location>
        <begin position="3"/>
        <end position="214"/>
    </location>
</feature>
<dbReference type="SUPFAM" id="SSF51735">
    <property type="entry name" value="NAD(P)-binding Rossmann-fold domains"/>
    <property type="match status" value="1"/>
</dbReference>
<evidence type="ECO:0000313" key="2">
    <source>
        <dbReference type="EMBL" id="WLS78631.1"/>
    </source>
</evidence>
<dbReference type="InterPro" id="IPR051783">
    <property type="entry name" value="NAD(P)-dependent_oxidoreduct"/>
</dbReference>
<dbReference type="Pfam" id="PF01370">
    <property type="entry name" value="Epimerase"/>
    <property type="match status" value="1"/>
</dbReference>
<dbReference type="Gene3D" id="3.40.50.720">
    <property type="entry name" value="NAD(P)-binding Rossmann-like Domain"/>
    <property type="match status" value="1"/>
</dbReference>
<accession>A0AA50DM31</accession>